<keyword evidence="1" id="KW-0472">Membrane</keyword>
<keyword evidence="1" id="KW-1133">Transmembrane helix</keyword>
<feature type="transmembrane region" description="Helical" evidence="1">
    <location>
        <begin position="134"/>
        <end position="158"/>
    </location>
</feature>
<reference evidence="2" key="1">
    <citation type="submission" date="2021-04" db="EMBL/GenBank/DDBJ databases">
        <title>Pseudonocardia sp. nov., isolated from sandy soil of mangrove forest.</title>
        <authorList>
            <person name="Zan Z."/>
            <person name="Huang R."/>
            <person name="Liu W."/>
        </authorList>
    </citation>
    <scope>NUCLEOTIDE SEQUENCE</scope>
    <source>
        <strain evidence="2">S2-4</strain>
    </source>
</reference>
<feature type="transmembrane region" description="Helical" evidence="1">
    <location>
        <begin position="12"/>
        <end position="32"/>
    </location>
</feature>
<evidence type="ECO:0008006" key="4">
    <source>
        <dbReference type="Google" id="ProtNLM"/>
    </source>
</evidence>
<gene>
    <name evidence="2" type="ORF">KDL28_30165</name>
</gene>
<keyword evidence="1" id="KW-0812">Transmembrane</keyword>
<feature type="transmembrane region" description="Helical" evidence="1">
    <location>
        <begin position="52"/>
        <end position="79"/>
    </location>
</feature>
<evidence type="ECO:0000313" key="2">
    <source>
        <dbReference type="EMBL" id="MCO1659345.1"/>
    </source>
</evidence>
<evidence type="ECO:0000256" key="1">
    <source>
        <dbReference type="SAM" id="Phobius"/>
    </source>
</evidence>
<evidence type="ECO:0000313" key="3">
    <source>
        <dbReference type="Proteomes" id="UP001165283"/>
    </source>
</evidence>
<proteinExistence type="predicted"/>
<name>A0ABT1A8S8_9PSEU</name>
<sequence>MSTPSTPLDRYAASALWVLPFYGVLLALSTLTHQPPITDFDAYARYVSTDDFLVSHLVASIGGAALAAVGTAGALVFLGRGRAVRVAAIGTALTLVAHVVMASAFGSAAFAQPGIGRAHLAGAPGMAALNLDTAYGPALVATIGVSTLLFIAGAIVLGTAVARTAPGLRWAGTAYAVALPLFVVAGLALQVLQPVLGLVVALATAVVARRLPRSVPAGTATATEPATAAHR</sequence>
<dbReference type="Proteomes" id="UP001165283">
    <property type="component" value="Unassembled WGS sequence"/>
</dbReference>
<dbReference type="RefSeq" id="WP_252444168.1">
    <property type="nucleotide sequence ID" value="NZ_JAGSOV010000064.1"/>
</dbReference>
<dbReference type="EMBL" id="JAGSOV010000064">
    <property type="protein sequence ID" value="MCO1659345.1"/>
    <property type="molecule type" value="Genomic_DNA"/>
</dbReference>
<organism evidence="2 3">
    <name type="scientific">Pseudonocardia humida</name>
    <dbReference type="NCBI Taxonomy" id="2800819"/>
    <lineage>
        <taxon>Bacteria</taxon>
        <taxon>Bacillati</taxon>
        <taxon>Actinomycetota</taxon>
        <taxon>Actinomycetes</taxon>
        <taxon>Pseudonocardiales</taxon>
        <taxon>Pseudonocardiaceae</taxon>
        <taxon>Pseudonocardia</taxon>
    </lineage>
</organism>
<protein>
    <recommendedName>
        <fullName evidence="4">DUF4386 family protein</fullName>
    </recommendedName>
</protein>
<feature type="transmembrane region" description="Helical" evidence="1">
    <location>
        <begin position="86"/>
        <end position="110"/>
    </location>
</feature>
<keyword evidence="3" id="KW-1185">Reference proteome</keyword>
<feature type="transmembrane region" description="Helical" evidence="1">
    <location>
        <begin position="170"/>
        <end position="189"/>
    </location>
</feature>
<comment type="caution">
    <text evidence="2">The sequence shown here is derived from an EMBL/GenBank/DDBJ whole genome shotgun (WGS) entry which is preliminary data.</text>
</comment>
<accession>A0ABT1A8S8</accession>